<evidence type="ECO:0000256" key="1">
    <source>
        <dbReference type="SAM" id="Phobius"/>
    </source>
</evidence>
<dbReference type="AlphaFoldDB" id="A0A8J5VVS6"/>
<comment type="caution">
    <text evidence="2">The sequence shown here is derived from an EMBL/GenBank/DDBJ whole genome shotgun (WGS) entry which is preliminary data.</text>
</comment>
<dbReference type="OrthoDB" id="684996at2759"/>
<evidence type="ECO:0008006" key="4">
    <source>
        <dbReference type="Google" id="ProtNLM"/>
    </source>
</evidence>
<organism evidence="2 3">
    <name type="scientific">Zizania palustris</name>
    <name type="common">Northern wild rice</name>
    <dbReference type="NCBI Taxonomy" id="103762"/>
    <lineage>
        <taxon>Eukaryota</taxon>
        <taxon>Viridiplantae</taxon>
        <taxon>Streptophyta</taxon>
        <taxon>Embryophyta</taxon>
        <taxon>Tracheophyta</taxon>
        <taxon>Spermatophyta</taxon>
        <taxon>Magnoliopsida</taxon>
        <taxon>Liliopsida</taxon>
        <taxon>Poales</taxon>
        <taxon>Poaceae</taxon>
        <taxon>BOP clade</taxon>
        <taxon>Oryzoideae</taxon>
        <taxon>Oryzeae</taxon>
        <taxon>Zizaniinae</taxon>
        <taxon>Zizania</taxon>
    </lineage>
</organism>
<evidence type="ECO:0000313" key="3">
    <source>
        <dbReference type="Proteomes" id="UP000729402"/>
    </source>
</evidence>
<dbReference type="PANTHER" id="PTHR33710">
    <property type="entry name" value="BNAC02G09200D PROTEIN"/>
    <property type="match status" value="1"/>
</dbReference>
<dbReference type="Proteomes" id="UP000729402">
    <property type="component" value="Unassembled WGS sequence"/>
</dbReference>
<keyword evidence="1" id="KW-0812">Transmembrane</keyword>
<name>A0A8J5VVS6_ZIZPA</name>
<sequence length="302" mass="34703">MGICKDWLILDWNVRGLNSLDKCMSIRSILNNRAISIICFQETKRDHFDRSAYRRFAPMRFDQFVFYPSSSSTGGTFIGWVGSLFSGKLISLAAFQMMIEFTSKLNGHTWLLTSVYGPCQNPECSLFINWLLSFQILALSNWMFLGNFNLYRSASNRNKPGANVRDMALFNNTISSAGLLEIPLQDKNYTWSNMRSNSLLVQLDWCFTSPNWSSVYPMTSFNALPRSITDHCPCLLQIGTSIPKASIFCFENFWYELPGFFDLVDASCNKPLFIQNPTIRMAAKLIRLSTELRRWCSKNRVH</sequence>
<accession>A0A8J5VVS6</accession>
<evidence type="ECO:0000313" key="2">
    <source>
        <dbReference type="EMBL" id="KAG8083895.1"/>
    </source>
</evidence>
<feature type="transmembrane region" description="Helical" evidence="1">
    <location>
        <begin position="127"/>
        <end position="150"/>
    </location>
</feature>
<proteinExistence type="predicted"/>
<protein>
    <recommendedName>
        <fullName evidence="4">Endonuclease/exonuclease/phosphatase domain-containing protein</fullName>
    </recommendedName>
</protein>
<keyword evidence="1" id="KW-0472">Membrane</keyword>
<dbReference type="EMBL" id="JAAALK010000082">
    <property type="protein sequence ID" value="KAG8083895.1"/>
    <property type="molecule type" value="Genomic_DNA"/>
</dbReference>
<reference evidence="2" key="1">
    <citation type="journal article" date="2021" name="bioRxiv">
        <title>Whole Genome Assembly and Annotation of Northern Wild Rice, Zizania palustris L., Supports a Whole Genome Duplication in the Zizania Genus.</title>
        <authorList>
            <person name="Haas M."/>
            <person name="Kono T."/>
            <person name="Macchietto M."/>
            <person name="Millas R."/>
            <person name="McGilp L."/>
            <person name="Shao M."/>
            <person name="Duquette J."/>
            <person name="Hirsch C.N."/>
            <person name="Kimball J."/>
        </authorList>
    </citation>
    <scope>NUCLEOTIDE SEQUENCE</scope>
    <source>
        <tissue evidence="2">Fresh leaf tissue</tissue>
    </source>
</reference>
<keyword evidence="1" id="KW-1133">Transmembrane helix</keyword>
<dbReference type="PANTHER" id="PTHR33710:SF48">
    <property type="entry name" value="OS02G0307075 PROTEIN"/>
    <property type="match status" value="1"/>
</dbReference>
<reference evidence="2" key="2">
    <citation type="submission" date="2021-02" db="EMBL/GenBank/DDBJ databases">
        <authorList>
            <person name="Kimball J.A."/>
            <person name="Haas M.W."/>
            <person name="Macchietto M."/>
            <person name="Kono T."/>
            <person name="Duquette J."/>
            <person name="Shao M."/>
        </authorList>
    </citation>
    <scope>NUCLEOTIDE SEQUENCE</scope>
    <source>
        <tissue evidence="2">Fresh leaf tissue</tissue>
    </source>
</reference>
<gene>
    <name evidence="2" type="ORF">GUJ93_ZPchr0010g8169</name>
</gene>
<keyword evidence="3" id="KW-1185">Reference proteome</keyword>